<keyword evidence="4" id="KW-0804">Transcription</keyword>
<dbReference type="Pfam" id="PF00126">
    <property type="entry name" value="HTH_1"/>
    <property type="match status" value="1"/>
</dbReference>
<evidence type="ECO:0000313" key="7">
    <source>
        <dbReference type="Proteomes" id="UP000535543"/>
    </source>
</evidence>
<evidence type="ECO:0000256" key="2">
    <source>
        <dbReference type="ARBA" id="ARBA00023015"/>
    </source>
</evidence>
<dbReference type="PROSITE" id="PS50931">
    <property type="entry name" value="HTH_LYSR"/>
    <property type="match status" value="1"/>
</dbReference>
<dbReference type="RefSeq" id="WP_169588916.1">
    <property type="nucleotide sequence ID" value="NZ_VCQU01000005.1"/>
</dbReference>
<comment type="similarity">
    <text evidence="1">Belongs to the LysR transcriptional regulatory family.</text>
</comment>
<dbReference type="EMBL" id="VCQU01000005">
    <property type="protein sequence ID" value="NMN96725.1"/>
    <property type="molecule type" value="Genomic_DNA"/>
</dbReference>
<keyword evidence="7" id="KW-1185">Reference proteome</keyword>
<dbReference type="InterPro" id="IPR036390">
    <property type="entry name" value="WH_DNA-bd_sf"/>
</dbReference>
<name>A0A848KD05_9NOCA</name>
<dbReference type="AlphaFoldDB" id="A0A848KD05"/>
<accession>A0A848KD05</accession>
<dbReference type="GO" id="GO:0003700">
    <property type="term" value="F:DNA-binding transcription factor activity"/>
    <property type="evidence" value="ECO:0007669"/>
    <property type="project" value="InterPro"/>
</dbReference>
<keyword evidence="2" id="KW-0805">Transcription regulation</keyword>
<dbReference type="InterPro" id="IPR036388">
    <property type="entry name" value="WH-like_DNA-bd_sf"/>
</dbReference>
<dbReference type="PANTHER" id="PTHR30579">
    <property type="entry name" value="TRANSCRIPTIONAL REGULATOR"/>
    <property type="match status" value="1"/>
</dbReference>
<evidence type="ECO:0000313" key="6">
    <source>
        <dbReference type="EMBL" id="NMN96725.1"/>
    </source>
</evidence>
<dbReference type="SUPFAM" id="SSF46785">
    <property type="entry name" value="Winged helix' DNA-binding domain"/>
    <property type="match status" value="1"/>
</dbReference>
<dbReference type="GO" id="GO:0003677">
    <property type="term" value="F:DNA binding"/>
    <property type="evidence" value="ECO:0007669"/>
    <property type="project" value="UniProtKB-KW"/>
</dbReference>
<sequence>MTNRAPTVCKNADVADGRTPSADDLLVLLAVGRSGRFSAAADALGINHTTVARRIAALERVLGDRVLARSAGGWELTALGRDALTAAENVESAVRALVSGGAANELEGVVRISATDGFSAYIAAPAAARVQRAHPNVTVEVVATTRRASQHRSGLDLEIVVGEPQVHRAEAHRLGDYRLGLYAARDYLYRNAAPMSVEELNQHPLVYFIDSMLQVDDLDLAPSFAPSMRRAVTSTNVFVHVEATRAAAGIGLLPCFMADRHDDLVRVLPEAVAVQLSYWLVARTETLRRPEVAAVVHSIRVIMTEQRDALAGLP</sequence>
<comment type="caution">
    <text evidence="6">The sequence shown here is derived from an EMBL/GenBank/DDBJ whole genome shotgun (WGS) entry which is preliminary data.</text>
</comment>
<dbReference type="Proteomes" id="UP000535543">
    <property type="component" value="Unassembled WGS sequence"/>
</dbReference>
<proteinExistence type="inferred from homology"/>
<reference evidence="6 7" key="1">
    <citation type="submission" date="2019-05" db="EMBL/GenBank/DDBJ databases">
        <authorList>
            <person name="Lee S.D."/>
        </authorList>
    </citation>
    <scope>NUCLEOTIDE SEQUENCE [LARGE SCALE GENOMIC DNA]</scope>
    <source>
        <strain evidence="6 7">YC2-7</strain>
    </source>
</reference>
<dbReference type="SUPFAM" id="SSF53850">
    <property type="entry name" value="Periplasmic binding protein-like II"/>
    <property type="match status" value="1"/>
</dbReference>
<dbReference type="InterPro" id="IPR000847">
    <property type="entry name" value="LysR_HTH_N"/>
</dbReference>
<dbReference type="Gene3D" id="1.10.10.10">
    <property type="entry name" value="Winged helix-like DNA-binding domain superfamily/Winged helix DNA-binding domain"/>
    <property type="match status" value="1"/>
</dbReference>
<dbReference type="InterPro" id="IPR005119">
    <property type="entry name" value="LysR_subst-bd"/>
</dbReference>
<reference evidence="6 7" key="2">
    <citation type="submission" date="2020-06" db="EMBL/GenBank/DDBJ databases">
        <title>Antribacter stalactiti gen. nov., sp. nov., a new member of the family Nacardiaceae isolated from a cave.</title>
        <authorList>
            <person name="Kim I.S."/>
        </authorList>
    </citation>
    <scope>NUCLEOTIDE SEQUENCE [LARGE SCALE GENOMIC DNA]</scope>
    <source>
        <strain evidence="6 7">YC2-7</strain>
    </source>
</reference>
<dbReference type="Gene3D" id="3.40.190.290">
    <property type="match status" value="1"/>
</dbReference>
<feature type="domain" description="HTH lysR-type" evidence="5">
    <location>
        <begin position="20"/>
        <end position="77"/>
    </location>
</feature>
<evidence type="ECO:0000256" key="3">
    <source>
        <dbReference type="ARBA" id="ARBA00023125"/>
    </source>
</evidence>
<keyword evidence="3" id="KW-0238">DNA-binding</keyword>
<protein>
    <submittedName>
        <fullName evidence="6">LysR family transcriptional regulator</fullName>
    </submittedName>
</protein>
<evidence type="ECO:0000256" key="4">
    <source>
        <dbReference type="ARBA" id="ARBA00023163"/>
    </source>
</evidence>
<dbReference type="PANTHER" id="PTHR30579:SF3">
    <property type="entry name" value="TRANSCRIPTIONAL REGULATORY PROTEIN"/>
    <property type="match status" value="1"/>
</dbReference>
<dbReference type="InterPro" id="IPR050176">
    <property type="entry name" value="LTTR"/>
</dbReference>
<evidence type="ECO:0000256" key="1">
    <source>
        <dbReference type="ARBA" id="ARBA00009437"/>
    </source>
</evidence>
<evidence type="ECO:0000259" key="5">
    <source>
        <dbReference type="PROSITE" id="PS50931"/>
    </source>
</evidence>
<gene>
    <name evidence="6" type="ORF">FGL95_16935</name>
</gene>
<organism evidence="6 7">
    <name type="scientific">Antrihabitans stalactiti</name>
    <dbReference type="NCBI Taxonomy" id="2584121"/>
    <lineage>
        <taxon>Bacteria</taxon>
        <taxon>Bacillati</taxon>
        <taxon>Actinomycetota</taxon>
        <taxon>Actinomycetes</taxon>
        <taxon>Mycobacteriales</taxon>
        <taxon>Nocardiaceae</taxon>
        <taxon>Antrihabitans</taxon>
    </lineage>
</organism>
<dbReference type="Pfam" id="PF03466">
    <property type="entry name" value="LysR_substrate"/>
    <property type="match status" value="1"/>
</dbReference>